<dbReference type="EMBL" id="HACG01003363">
    <property type="protein sequence ID" value="CEK50228.1"/>
    <property type="molecule type" value="Transcribed_RNA"/>
</dbReference>
<evidence type="ECO:0000256" key="1">
    <source>
        <dbReference type="SAM" id="MobiDB-lite"/>
    </source>
</evidence>
<accession>A0A0B6Y270</accession>
<feature type="non-terminal residue" evidence="2">
    <location>
        <position position="1"/>
    </location>
</feature>
<organism evidence="2">
    <name type="scientific">Arion vulgaris</name>
    <dbReference type="NCBI Taxonomy" id="1028688"/>
    <lineage>
        <taxon>Eukaryota</taxon>
        <taxon>Metazoa</taxon>
        <taxon>Spiralia</taxon>
        <taxon>Lophotrochozoa</taxon>
        <taxon>Mollusca</taxon>
        <taxon>Gastropoda</taxon>
        <taxon>Heterobranchia</taxon>
        <taxon>Euthyneura</taxon>
        <taxon>Panpulmonata</taxon>
        <taxon>Eupulmonata</taxon>
        <taxon>Stylommatophora</taxon>
        <taxon>Helicina</taxon>
        <taxon>Arionoidea</taxon>
        <taxon>Arionidae</taxon>
        <taxon>Arion</taxon>
    </lineage>
</organism>
<evidence type="ECO:0000313" key="2">
    <source>
        <dbReference type="EMBL" id="CEK50228.1"/>
    </source>
</evidence>
<dbReference type="AlphaFoldDB" id="A0A0B6Y270"/>
<reference evidence="2" key="1">
    <citation type="submission" date="2014-12" db="EMBL/GenBank/DDBJ databases">
        <title>Insight into the proteome of Arion vulgaris.</title>
        <authorList>
            <person name="Aradska J."/>
            <person name="Bulat T."/>
            <person name="Smidak R."/>
            <person name="Sarate P."/>
            <person name="Gangsoo J."/>
            <person name="Sialana F."/>
            <person name="Bilban M."/>
            <person name="Lubec G."/>
        </authorList>
    </citation>
    <scope>NUCLEOTIDE SEQUENCE</scope>
    <source>
        <tissue evidence="2">Skin</tissue>
    </source>
</reference>
<gene>
    <name evidence="2" type="primary">ORF10187</name>
</gene>
<sequence>NYRDVFKEATCDDGCLELADLLGWTEELAQIIQTEHSRIDEAQAAKVSSAAKLQSHSDDNDGAQGCSGKKCTIS</sequence>
<proteinExistence type="predicted"/>
<protein>
    <submittedName>
        <fullName evidence="2">Uncharacterized protein</fullName>
    </submittedName>
</protein>
<dbReference type="Gene3D" id="3.40.50.1220">
    <property type="entry name" value="TPP-binding domain"/>
    <property type="match status" value="1"/>
</dbReference>
<feature type="region of interest" description="Disordered" evidence="1">
    <location>
        <begin position="48"/>
        <end position="74"/>
    </location>
</feature>
<name>A0A0B6Y270_9EUPU</name>